<feature type="binding site" evidence="6">
    <location>
        <position position="566"/>
    </location>
    <ligand>
        <name>Zn(2+)</name>
        <dbReference type="ChEBI" id="CHEBI:29105"/>
    </ligand>
</feature>
<dbReference type="PANTHER" id="PTHR38344:SF1">
    <property type="entry name" value="INORGANIC CARBON TRANSPORTER SUBUNIT DABA-RELATED"/>
    <property type="match status" value="1"/>
</dbReference>
<evidence type="ECO:0000256" key="5">
    <source>
        <dbReference type="ARBA" id="ARBA00023136"/>
    </source>
</evidence>
<evidence type="ECO:0000256" key="2">
    <source>
        <dbReference type="ARBA" id="ARBA00022475"/>
    </source>
</evidence>
<evidence type="ECO:0000313" key="8">
    <source>
        <dbReference type="Proteomes" id="UP000007382"/>
    </source>
</evidence>
<dbReference type="OrthoDB" id="9805101at2"/>
<dbReference type="EMBL" id="AP012342">
    <property type="protein sequence ID" value="BAM07862.1"/>
    <property type="molecule type" value="Genomic_DNA"/>
</dbReference>
<evidence type="ECO:0000256" key="3">
    <source>
        <dbReference type="ARBA" id="ARBA00022723"/>
    </source>
</evidence>
<keyword evidence="5 6" id="KW-0472">Membrane</keyword>
<evidence type="ECO:0000313" key="7">
    <source>
        <dbReference type="EMBL" id="BAM07862.1"/>
    </source>
</evidence>
<protein>
    <recommendedName>
        <fullName evidence="6">Probable inorganic carbon transporter subunit DabA</fullName>
    </recommendedName>
</protein>
<name>I0IRG3_LEPFC</name>
<dbReference type="RefSeq" id="WP_014450345.1">
    <property type="nucleotide sequence ID" value="NC_017094.1"/>
</dbReference>
<reference evidence="8" key="2">
    <citation type="submission" date="2012-03" db="EMBL/GenBank/DDBJ databases">
        <title>The complete genome sequence of the pioneer microbe on fresh volcanic deposit, Leptospirillum ferrooxidans strain C2-3.</title>
        <authorList>
            <person name="Fujimura R."/>
            <person name="Sato Y."/>
            <person name="Nishizawa T."/>
            <person name="Nanba K."/>
            <person name="Oshima K."/>
            <person name="Hattori M."/>
            <person name="Kamijo T."/>
            <person name="Ohta H."/>
        </authorList>
    </citation>
    <scope>NUCLEOTIDE SEQUENCE [LARGE SCALE GENOMIC DNA]</scope>
    <source>
        <strain evidence="8">C2-3</strain>
    </source>
</reference>
<evidence type="ECO:0000256" key="6">
    <source>
        <dbReference type="HAMAP-Rule" id="MF_01871"/>
    </source>
</evidence>
<dbReference type="GO" id="GO:0005886">
    <property type="term" value="C:plasma membrane"/>
    <property type="evidence" value="ECO:0007669"/>
    <property type="project" value="UniProtKB-SubCell"/>
</dbReference>
<evidence type="ECO:0000256" key="4">
    <source>
        <dbReference type="ARBA" id="ARBA00022833"/>
    </source>
</evidence>
<dbReference type="Proteomes" id="UP000007382">
    <property type="component" value="Chromosome"/>
</dbReference>
<comment type="cofactor">
    <cofactor evidence="6">
        <name>Zn(2+)</name>
        <dbReference type="ChEBI" id="CHEBI:29105"/>
    </cofactor>
</comment>
<dbReference type="KEGG" id="lfc:LFE_2189"/>
<keyword evidence="6" id="KW-0997">Cell inner membrane</keyword>
<reference evidence="7 8" key="1">
    <citation type="journal article" date="2012" name="J. Bacteriol.">
        <title>Complete Genome Sequence of Leptospirillum ferrooxidans Strain C2-3, Isolated from a Fresh Volcanic Ash Deposit on the Island of Miyake, Japan.</title>
        <authorList>
            <person name="Fujimura R."/>
            <person name="Sato Y."/>
            <person name="Nishizawa T."/>
            <person name="Oshima K."/>
            <person name="Kim S.-W."/>
            <person name="Hattori M."/>
            <person name="Kamijo T."/>
            <person name="Ohta H."/>
        </authorList>
    </citation>
    <scope>NUCLEOTIDE SEQUENCE [LARGE SCALE GENOMIC DNA]</scope>
    <source>
        <strain evidence="7 8">C2-3</strain>
    </source>
</reference>
<comment type="subunit">
    <text evidence="6">Forms a complex with DabB.</text>
</comment>
<keyword evidence="1 6" id="KW-0813">Transport</keyword>
<keyword evidence="3 6" id="KW-0479">Metal-binding</keyword>
<dbReference type="STRING" id="1162668.LFE_2189"/>
<feature type="binding site" evidence="6">
    <location>
        <position position="564"/>
    </location>
    <ligand>
        <name>Zn(2+)</name>
        <dbReference type="ChEBI" id="CHEBI:29105"/>
    </ligand>
</feature>
<feature type="binding site" evidence="6">
    <location>
        <position position="853"/>
    </location>
    <ligand>
        <name>Zn(2+)</name>
        <dbReference type="ChEBI" id="CHEBI:29105"/>
    </ligand>
</feature>
<dbReference type="eggNOG" id="COG3002">
    <property type="taxonomic scope" value="Bacteria"/>
</dbReference>
<organism evidence="7 8">
    <name type="scientific">Leptospirillum ferrooxidans (strain C2-3)</name>
    <dbReference type="NCBI Taxonomy" id="1162668"/>
    <lineage>
        <taxon>Bacteria</taxon>
        <taxon>Pseudomonadati</taxon>
        <taxon>Nitrospirota</taxon>
        <taxon>Nitrospiria</taxon>
        <taxon>Nitrospirales</taxon>
        <taxon>Nitrospiraceae</taxon>
        <taxon>Leptospirillum</taxon>
    </lineage>
</organism>
<comment type="subcellular location">
    <subcellularLocation>
        <location evidence="6">Cell inner membrane</location>
        <topology evidence="6">Peripheral membrane protein</topology>
    </subcellularLocation>
</comment>
<sequence>MNNALTPASIELRSRIRLALSMIPTAWPLDGFIHHNPLHGLTDLHFTKALSQGATLFGGGVWPTRSYLRDQFKKGSLTRSALRKTLLEANVLLKSESTDPGVELDSPNDAGLPSLTLSRIFMSELLVDPPTPVFWERDWDQSLPGEETEDPAWDSIIDELCQSGEELGLLQDRKVVRKNVAAIARKVRDLHKLLTPQRKLSGSAFFPFTFKERSHGGHLFFEDGLQSDPLHHLNTLIDGISPDEFSIDRLKPTPLEWLDRLAGTSLVSRLDNAMSEAAALFMDNGQAFWTLPDREKGFFSLFKTRWSDPLLAPDPISSCSSGLASLPDSPEEAMLWVLKEMGIPSSEWVALFYREFSFLPGWSGTIRWMSESHEHRSFPPIDPTEWISLRLCTEYFLGEPVTRSLWKIPFSRPAISGICKEHPEEAAIRLLGLHPDLPRGVVRKIEEVTLERPFQSVSFGYEELWEEIVSSHLRNQPFLDLILSLSRLWLWEEGRLPDPSALTIEQLASLMNAFSRIRRENLPLWGLMALEHHYRQELLGQIGSKPESRSSTEGSPPKNQVLFCIDVRSESVRRHLETLGPYETRGVAGFFGLPIAFRSFGAMIFHRQSPPTISPRIFLWELHRPFAVRSMRSFFQGRRIWRWLNHLLHELKNNVVTPYVLVEAIGWISGVPFFGRTLFPRRYGELSETVAASVLPEVPTMVPLDKISEKEAREIVEQEQRQTIRQVVAEKYSQRNLPRIPGRAVEEFRFLILSTDHEKENPQTSLAKLIGLSPKEEEALIRDLREIHHLTPRMAANRIEELARVGLTPNEQANLAETVLTVSGLRHNLGRLVLFLGHRSRSENNPFESALDCGACGGRDGSPNARVSAGLLNRPAVREILQKRSIHIPSDTFFMAGVHETTTDRFFFYDQEDWPESHLPEIGVLIKDLRTAGTLSAMERQTTFPDSSPQSPNMSQSSLVKRAHDWAEVRPEWGLSGNAALVIGNRSLTSGRNLSNRVFLQEYNHSDDPRGKWLETLLSGPMVVAWWINLEHYFSSVDPRVWGSGSKVSHNVTGRLGVVVGHEGDLRFGLPRQTVMDKNRKLRHEPLRLLVIVETTRERMESALLASLSIRKIFDLEWATLVVKEPEQPGFWRYEAGGAWIPEEAQTPIAFRI</sequence>
<dbReference type="PANTHER" id="PTHR38344">
    <property type="entry name" value="UPF0753 PROTEIN AQ_863"/>
    <property type="match status" value="1"/>
</dbReference>
<accession>I0IRG3</accession>
<keyword evidence="2 6" id="KW-1003">Cell membrane</keyword>
<gene>
    <name evidence="6" type="primary">dabA</name>
    <name evidence="7" type="ordered locus">LFE_2189</name>
</gene>
<dbReference type="GO" id="GO:0008270">
    <property type="term" value="F:zinc ion binding"/>
    <property type="evidence" value="ECO:0007669"/>
    <property type="project" value="UniProtKB-UniRule"/>
</dbReference>
<dbReference type="Pfam" id="PF10070">
    <property type="entry name" value="DabA"/>
    <property type="match status" value="1"/>
</dbReference>
<dbReference type="HAMAP" id="MF_01871">
    <property type="entry name" value="DabA"/>
    <property type="match status" value="1"/>
</dbReference>
<dbReference type="AlphaFoldDB" id="I0IRG3"/>
<comment type="similarity">
    <text evidence="6">Belongs to the inorganic carbon transporter (TC 9.A.2) DabA family.</text>
</comment>
<evidence type="ECO:0000256" key="1">
    <source>
        <dbReference type="ARBA" id="ARBA00022448"/>
    </source>
</evidence>
<dbReference type="InterPro" id="IPR018752">
    <property type="entry name" value="DabA"/>
</dbReference>
<dbReference type="HOGENOM" id="CLU_009885_0_0_0"/>
<feature type="binding site" evidence="6">
    <location>
        <position position="838"/>
    </location>
    <ligand>
        <name>Zn(2+)</name>
        <dbReference type="ChEBI" id="CHEBI:29105"/>
    </ligand>
</feature>
<keyword evidence="4 6" id="KW-0862">Zinc</keyword>
<keyword evidence="8" id="KW-1185">Reference proteome</keyword>
<proteinExistence type="inferred from homology"/>
<dbReference type="PATRIC" id="fig|1162668.3.peg.2590"/>
<comment type="function">
    <text evidence="6">Part of an energy-coupled inorganic carbon pump.</text>
</comment>